<dbReference type="AlphaFoldDB" id="A0A9X2CRQ6"/>
<organism evidence="3 4">
    <name type="scientific">Halalkalibacter alkaliphilus</name>
    <dbReference type="NCBI Taxonomy" id="2917993"/>
    <lineage>
        <taxon>Bacteria</taxon>
        <taxon>Bacillati</taxon>
        <taxon>Bacillota</taxon>
        <taxon>Bacilli</taxon>
        <taxon>Bacillales</taxon>
        <taxon>Bacillaceae</taxon>
        <taxon>Halalkalibacter</taxon>
    </lineage>
</organism>
<accession>A0A9X2CRQ6</accession>
<reference evidence="3" key="1">
    <citation type="submission" date="2022-02" db="EMBL/GenBank/DDBJ databases">
        <title>Halalkalibacter sp. nov. isolated from Lonar Lake, India.</title>
        <authorList>
            <person name="Joshi A."/>
            <person name="Thite S."/>
            <person name="Lodha T."/>
        </authorList>
    </citation>
    <scope>NUCLEOTIDE SEQUENCE</scope>
    <source>
        <strain evidence="3">MEB205</strain>
    </source>
</reference>
<keyword evidence="1" id="KW-0812">Transmembrane</keyword>
<keyword evidence="4" id="KW-1185">Reference proteome</keyword>
<dbReference type="EMBL" id="JAKRYL010000005">
    <property type="protein sequence ID" value="MCL7746730.1"/>
    <property type="molecule type" value="Genomic_DNA"/>
</dbReference>
<evidence type="ECO:0000259" key="2">
    <source>
        <dbReference type="Pfam" id="PF13400"/>
    </source>
</evidence>
<comment type="caution">
    <text evidence="3">The sequence shown here is derived from an EMBL/GenBank/DDBJ whole genome shotgun (WGS) entry which is preliminary data.</text>
</comment>
<dbReference type="Proteomes" id="UP001139150">
    <property type="component" value="Unassembled WGS sequence"/>
</dbReference>
<dbReference type="InterPro" id="IPR028087">
    <property type="entry name" value="Tad_N"/>
</dbReference>
<sequence length="301" mass="32131">MKRFLKQEEGAVIVLVALCMTMFIGFMALVIDMGSLYLEKSRLQKMADAAVLAAAQELPGNREKSMKTAHQTILLNGGEPTHFQTVINQSNSLIEVIGSKKGTLFFAKALGIKEPLIQAKAVVQLQPLSSGKGAIPLGVQPSMNLSFGAVQTLKVSDSASGNFGAIALTGTGARNYETDLRNGYEFELKVGAVLGTQTGNLAGPTRDAVTPRIAACPNATYLDYPPGCQRVVLIPIFEPVQADQNQIKQVRVLGFASFFIESVASTNQGAEVTGRFIQVAHSGESSQGQTNYGTFGFKLIQ</sequence>
<proteinExistence type="predicted"/>
<keyword evidence="1" id="KW-0472">Membrane</keyword>
<evidence type="ECO:0000313" key="4">
    <source>
        <dbReference type="Proteomes" id="UP001139150"/>
    </source>
</evidence>
<evidence type="ECO:0000313" key="3">
    <source>
        <dbReference type="EMBL" id="MCL7746730.1"/>
    </source>
</evidence>
<dbReference type="RefSeq" id="WP_250095645.1">
    <property type="nucleotide sequence ID" value="NZ_JAKRYL010000005.1"/>
</dbReference>
<protein>
    <submittedName>
        <fullName evidence="3">Pilus assembly protein TadG-related protein</fullName>
    </submittedName>
</protein>
<name>A0A9X2CRQ6_9BACI</name>
<feature type="transmembrane region" description="Helical" evidence="1">
    <location>
        <begin position="12"/>
        <end position="38"/>
    </location>
</feature>
<gene>
    <name evidence="3" type="ORF">MF646_06295</name>
</gene>
<keyword evidence="1" id="KW-1133">Transmembrane helix</keyword>
<feature type="domain" description="Putative Flp pilus-assembly TadG-like N-terminal" evidence="2">
    <location>
        <begin position="10"/>
        <end position="56"/>
    </location>
</feature>
<dbReference type="Pfam" id="PF13400">
    <property type="entry name" value="Tad"/>
    <property type="match status" value="1"/>
</dbReference>
<evidence type="ECO:0000256" key="1">
    <source>
        <dbReference type="SAM" id="Phobius"/>
    </source>
</evidence>